<proteinExistence type="predicted"/>
<feature type="repeat" description="PPR" evidence="2">
    <location>
        <begin position="711"/>
        <end position="745"/>
    </location>
</feature>
<feature type="repeat" description="PPR" evidence="2">
    <location>
        <begin position="518"/>
        <end position="552"/>
    </location>
</feature>
<dbReference type="PROSITE" id="PS51375">
    <property type="entry name" value="PPR"/>
    <property type="match status" value="6"/>
</dbReference>
<dbReference type="PANTHER" id="PTHR47859:SF1">
    <property type="entry name" value="PENTATRICOPEPTIDE REPEAT-CONTAINING PROTEIN"/>
    <property type="match status" value="1"/>
</dbReference>
<dbReference type="AlphaFoldDB" id="A0A9D4VBT3"/>
<dbReference type="OrthoDB" id="119302at2759"/>
<feature type="repeat" description="PPR" evidence="2">
    <location>
        <begin position="641"/>
        <end position="675"/>
    </location>
</feature>
<dbReference type="Proteomes" id="UP000886520">
    <property type="component" value="Chromosome 3"/>
</dbReference>
<keyword evidence="4" id="KW-1185">Reference proteome</keyword>
<dbReference type="InterPro" id="IPR002885">
    <property type="entry name" value="PPR_rpt"/>
</dbReference>
<feature type="repeat" description="PPR" evidence="2">
    <location>
        <begin position="446"/>
        <end position="480"/>
    </location>
</feature>
<dbReference type="InterPro" id="IPR011990">
    <property type="entry name" value="TPR-like_helical_dom_sf"/>
</dbReference>
<keyword evidence="1" id="KW-0677">Repeat</keyword>
<feature type="repeat" description="PPR" evidence="2">
    <location>
        <begin position="481"/>
        <end position="515"/>
    </location>
</feature>
<name>A0A9D4VBT3_ADICA</name>
<organism evidence="3 4">
    <name type="scientific">Adiantum capillus-veneris</name>
    <name type="common">Maidenhair fern</name>
    <dbReference type="NCBI Taxonomy" id="13818"/>
    <lineage>
        <taxon>Eukaryota</taxon>
        <taxon>Viridiplantae</taxon>
        <taxon>Streptophyta</taxon>
        <taxon>Embryophyta</taxon>
        <taxon>Tracheophyta</taxon>
        <taxon>Polypodiopsida</taxon>
        <taxon>Polypodiidae</taxon>
        <taxon>Polypodiales</taxon>
        <taxon>Pteridineae</taxon>
        <taxon>Pteridaceae</taxon>
        <taxon>Vittarioideae</taxon>
        <taxon>Adiantum</taxon>
    </lineage>
</organism>
<evidence type="ECO:0000313" key="3">
    <source>
        <dbReference type="EMBL" id="KAI5083327.1"/>
    </source>
</evidence>
<gene>
    <name evidence="3" type="ORF">GOP47_0003070</name>
</gene>
<sequence length="890" mass="100231">MWKLTSSALSRPRRRLSQNPTILVAFCSTTSMEQSQEDAVMKNAIKLRIFRALESKEEDMARKQLRSFFKLNNVSLLDCNQMLQACWSHVNTQVAQSIWMFMLEKQISLNIYTVACLLHALCRGRQLDEALKLLYKLGKGIDVQPHIDLCSIYLNGCWSTQSASHAEKCLHYIKEKGLKENELVYLELLKLAGVRRDLKAVHKAWSLLLRCCKPGLPSMQSYCAAVRALCKIKSLEEALLTLREMVRLIARNEGFLLSERKLGILSPFNSKEMEHSDEIRKIMEGKEVFESCLGKEPLASGDKIASRDQLGDEAACDESDKLDASEQGASAQIDTQCKTALLQEDAPVRTKGEDEVSPDKSFLSQILGWTRLAMVNLQQSQSQELPESRQSLESPMTWPYEDKLSRLKNMLVDSFNAILSVVIHKRELRLAAALFTQMRAVGLKPDVSSYNSMLTAVVKEKGLQQAFQVVKAMEVNGVQPNTRTYDAILSGFCAKLEVDKAEALLERMLKTGGDQGPSAISFNLILKACGTLDDPISALRVFSKMVEADIEPDVVTVLYLVQAFGRVNFPLEHGTPESHNELARRLEAIETYMERRNLHHNFRTFNTVLAAFSTEGMVDTVLRRLHVAEGCVGGDGLPIVDTVTFNIAITACNRAQKWAAAKDVFNRMLVLGLKPDRETYNSFMNGCAEQRKIADAFYYLDKMHEENLKPDFITYTTLIKVYCYAGDLDAAVKLLRDMEKLELAFNEATFVTLIHCASLKERLDMIEFLVEYMHRKKVQPTISICELVVSAYLNCHQTEDAVEALRVLSMRMLPEGVQSKDILKQICLEDGVQTEESTSELLKDAMIKQGPISEALLAARLSGLGNASMAEWNAEESWWAKRLRSQYIGF</sequence>
<dbReference type="NCBIfam" id="TIGR00756">
    <property type="entry name" value="PPR"/>
    <property type="match status" value="5"/>
</dbReference>
<comment type="caution">
    <text evidence="3">The sequence shown here is derived from an EMBL/GenBank/DDBJ whole genome shotgun (WGS) entry which is preliminary data.</text>
</comment>
<dbReference type="Pfam" id="PF01535">
    <property type="entry name" value="PPR"/>
    <property type="match status" value="3"/>
</dbReference>
<reference evidence="3" key="1">
    <citation type="submission" date="2021-01" db="EMBL/GenBank/DDBJ databases">
        <title>Adiantum capillus-veneris genome.</title>
        <authorList>
            <person name="Fang Y."/>
            <person name="Liao Q."/>
        </authorList>
    </citation>
    <scope>NUCLEOTIDE SEQUENCE</scope>
    <source>
        <strain evidence="3">H3</strain>
        <tissue evidence="3">Leaf</tissue>
    </source>
</reference>
<protein>
    <recommendedName>
        <fullName evidence="5">Pentatricopeptide repeat-containing protein</fullName>
    </recommendedName>
</protein>
<dbReference type="Pfam" id="PF13041">
    <property type="entry name" value="PPR_2"/>
    <property type="match status" value="2"/>
</dbReference>
<evidence type="ECO:0008006" key="5">
    <source>
        <dbReference type="Google" id="ProtNLM"/>
    </source>
</evidence>
<dbReference type="PANTHER" id="PTHR47859">
    <property type="entry name" value="PENTATRICOPEPTIDE REPEAT-CONTAINING PROTEIN"/>
    <property type="match status" value="1"/>
</dbReference>
<feature type="repeat" description="PPR" evidence="2">
    <location>
        <begin position="676"/>
        <end position="710"/>
    </location>
</feature>
<dbReference type="Pfam" id="PF12854">
    <property type="entry name" value="PPR_1"/>
    <property type="match status" value="1"/>
</dbReference>
<dbReference type="EMBL" id="JABFUD020000002">
    <property type="protein sequence ID" value="KAI5083327.1"/>
    <property type="molecule type" value="Genomic_DNA"/>
</dbReference>
<accession>A0A9D4VBT3</accession>
<evidence type="ECO:0000313" key="4">
    <source>
        <dbReference type="Proteomes" id="UP000886520"/>
    </source>
</evidence>
<dbReference type="Gene3D" id="1.25.40.10">
    <property type="entry name" value="Tetratricopeptide repeat domain"/>
    <property type="match status" value="5"/>
</dbReference>
<evidence type="ECO:0000256" key="2">
    <source>
        <dbReference type="PROSITE-ProRule" id="PRU00708"/>
    </source>
</evidence>
<evidence type="ECO:0000256" key="1">
    <source>
        <dbReference type="ARBA" id="ARBA00022737"/>
    </source>
</evidence>